<dbReference type="InterPro" id="IPR012997">
    <property type="entry name" value="RplA"/>
</dbReference>
<feature type="compositionally biased region" description="Basic and acidic residues" evidence="5">
    <location>
        <begin position="7"/>
        <end position="28"/>
    </location>
</feature>
<reference evidence="7 8" key="1">
    <citation type="submission" date="2018-10" db="EMBL/GenBank/DDBJ databases">
        <title>Notoacmeibacter sp. M2BS9Y-3-1, whole genome shotgun sequence.</title>
        <authorList>
            <person name="Tuo L."/>
        </authorList>
    </citation>
    <scope>NUCLEOTIDE SEQUENCE [LARGE SCALE GENOMIC DNA]</scope>
    <source>
        <strain evidence="7 8">M2BS9Y-3-1</strain>
    </source>
</reference>
<dbReference type="GO" id="GO:0071555">
    <property type="term" value="P:cell wall organization"/>
    <property type="evidence" value="ECO:0007669"/>
    <property type="project" value="UniProtKB-KW"/>
</dbReference>
<dbReference type="PANTHER" id="PTHR34183">
    <property type="entry name" value="ENDOLYTIC PEPTIDOGLYCAN TRANSGLYCOSYLASE RLPA"/>
    <property type="match status" value="1"/>
</dbReference>
<dbReference type="SUPFAM" id="SSF50685">
    <property type="entry name" value="Barwin-like endoglucanases"/>
    <property type="match status" value="1"/>
</dbReference>
<dbReference type="AlphaFoldDB" id="A0A3L7JFI1"/>
<dbReference type="Pfam" id="PF03330">
    <property type="entry name" value="DPBB_1"/>
    <property type="match status" value="1"/>
</dbReference>
<keyword evidence="1 3" id="KW-0456">Lyase</keyword>
<dbReference type="GO" id="GO:0000270">
    <property type="term" value="P:peptidoglycan metabolic process"/>
    <property type="evidence" value="ECO:0007669"/>
    <property type="project" value="UniProtKB-UniRule"/>
</dbReference>
<dbReference type="InterPro" id="IPR036908">
    <property type="entry name" value="RlpA-like_sf"/>
</dbReference>
<evidence type="ECO:0000256" key="5">
    <source>
        <dbReference type="SAM" id="MobiDB-lite"/>
    </source>
</evidence>
<organism evidence="7 8">
    <name type="scientific">Notoacmeibacter ruber</name>
    <dbReference type="NCBI Taxonomy" id="2670375"/>
    <lineage>
        <taxon>Bacteria</taxon>
        <taxon>Pseudomonadati</taxon>
        <taxon>Pseudomonadota</taxon>
        <taxon>Alphaproteobacteria</taxon>
        <taxon>Hyphomicrobiales</taxon>
        <taxon>Notoacmeibacteraceae</taxon>
        <taxon>Notoacmeibacter</taxon>
    </lineage>
</organism>
<comment type="caution">
    <text evidence="7">The sequence shown here is derived from an EMBL/GenBank/DDBJ whole genome shotgun (WGS) entry which is preliminary data.</text>
</comment>
<proteinExistence type="inferred from homology"/>
<comment type="similarity">
    <text evidence="3 4">Belongs to the RlpA family.</text>
</comment>
<dbReference type="PANTHER" id="PTHR34183:SF1">
    <property type="entry name" value="ENDOLYTIC PEPTIDOGLYCAN TRANSGLYCOSYLASE RLPA"/>
    <property type="match status" value="1"/>
</dbReference>
<dbReference type="RefSeq" id="WP_121646409.1">
    <property type="nucleotide sequence ID" value="NZ_RCWN01000001.1"/>
</dbReference>
<dbReference type="InterPro" id="IPR034718">
    <property type="entry name" value="RlpA"/>
</dbReference>
<feature type="domain" description="RlpA-like protein double-psi beta-barrel" evidence="6">
    <location>
        <begin position="100"/>
        <end position="188"/>
    </location>
</feature>
<keyword evidence="2 3" id="KW-0961">Cell wall biogenesis/degradation</keyword>
<dbReference type="EMBL" id="RCWN01000001">
    <property type="protein sequence ID" value="RLQ89446.1"/>
    <property type="molecule type" value="Genomic_DNA"/>
</dbReference>
<protein>
    <recommendedName>
        <fullName evidence="3">Endolytic peptidoglycan transglycosylase RlpA</fullName>
        <ecNumber evidence="3">4.2.2.-</ecNumber>
    </recommendedName>
</protein>
<evidence type="ECO:0000313" key="8">
    <source>
        <dbReference type="Proteomes" id="UP000281094"/>
    </source>
</evidence>
<evidence type="ECO:0000256" key="1">
    <source>
        <dbReference type="ARBA" id="ARBA00023239"/>
    </source>
</evidence>
<gene>
    <name evidence="3" type="primary">rlpA</name>
    <name evidence="7" type="ORF">D8780_06235</name>
</gene>
<comment type="function">
    <text evidence="3">Lytic transglycosylase with a strong preference for naked glycan strands that lack stem peptides.</text>
</comment>
<dbReference type="Proteomes" id="UP000281094">
    <property type="component" value="Unassembled WGS sequence"/>
</dbReference>
<evidence type="ECO:0000256" key="2">
    <source>
        <dbReference type="ARBA" id="ARBA00023316"/>
    </source>
</evidence>
<dbReference type="InterPro" id="IPR009009">
    <property type="entry name" value="RlpA-like_DPBB"/>
</dbReference>
<dbReference type="Gene3D" id="2.40.40.10">
    <property type="entry name" value="RlpA-like domain"/>
    <property type="match status" value="1"/>
</dbReference>
<feature type="region of interest" description="Disordered" evidence="5">
    <location>
        <begin position="1"/>
        <end position="35"/>
    </location>
</feature>
<sequence>MTAVESTAREGDETSADVKLDISDQAEKSDEDAGDMRLAMLEPGEGDGAAALEAAVQEPVEAGEDKRTRLRRGGGAYKIGKPYKIKGKLYVPRDEPGYEEVGRASWYGPGFDGRMTANGEVFDQNALTAAHTTLPLPSYARVTNLKNGRSVVVRVNDRGPYANNRLADLSKKAAVMLGFHRAGHTDIKLEYLGKAPIRGGDGEQLLASYSEDSDSPAQLPKSKLVERLDEGVAALQDGVESVKKKASEVLPGVASAKDEPALEHATPGTNQPVRQTIESVRLESADADDPLGFASQTPTRQMGVFGLVLRETTGRQ</sequence>
<evidence type="ECO:0000259" key="6">
    <source>
        <dbReference type="Pfam" id="PF03330"/>
    </source>
</evidence>
<dbReference type="CDD" id="cd22268">
    <property type="entry name" value="DPBB_RlpA-like"/>
    <property type="match status" value="1"/>
</dbReference>
<dbReference type="GO" id="GO:0009279">
    <property type="term" value="C:cell outer membrane"/>
    <property type="evidence" value="ECO:0007669"/>
    <property type="project" value="TreeGrafter"/>
</dbReference>
<evidence type="ECO:0000256" key="4">
    <source>
        <dbReference type="RuleBase" id="RU003495"/>
    </source>
</evidence>
<dbReference type="EC" id="4.2.2.-" evidence="3"/>
<evidence type="ECO:0000313" key="7">
    <source>
        <dbReference type="EMBL" id="RLQ89446.1"/>
    </source>
</evidence>
<dbReference type="NCBIfam" id="TIGR00413">
    <property type="entry name" value="rlpA"/>
    <property type="match status" value="1"/>
</dbReference>
<keyword evidence="8" id="KW-1185">Reference proteome</keyword>
<accession>A0A3L7JFI1</accession>
<dbReference type="GO" id="GO:0008932">
    <property type="term" value="F:lytic endotransglycosylase activity"/>
    <property type="evidence" value="ECO:0007669"/>
    <property type="project" value="UniProtKB-UniRule"/>
</dbReference>
<evidence type="ECO:0000256" key="3">
    <source>
        <dbReference type="HAMAP-Rule" id="MF_02071"/>
    </source>
</evidence>
<name>A0A3L7JFI1_9HYPH</name>
<dbReference type="HAMAP" id="MF_02071">
    <property type="entry name" value="RlpA"/>
    <property type="match status" value="1"/>
</dbReference>